<dbReference type="GO" id="GO:0016020">
    <property type="term" value="C:membrane"/>
    <property type="evidence" value="ECO:0007669"/>
    <property type="project" value="UniProtKB-SubCell"/>
</dbReference>
<dbReference type="InterPro" id="IPR003689">
    <property type="entry name" value="ZIP"/>
</dbReference>
<keyword evidence="7" id="KW-0732">Signal</keyword>
<comment type="caution">
    <text evidence="8">The sequence shown here is derived from an EMBL/GenBank/DDBJ whole genome shotgun (WGS) entry which is preliminary data.</text>
</comment>
<evidence type="ECO:0000313" key="8">
    <source>
        <dbReference type="EMBL" id="TMW56662.1"/>
    </source>
</evidence>
<feature type="transmembrane region" description="Helical" evidence="6">
    <location>
        <begin position="559"/>
        <end position="581"/>
    </location>
</feature>
<evidence type="ECO:0000256" key="3">
    <source>
        <dbReference type="ARBA" id="ARBA00022989"/>
    </source>
</evidence>
<keyword evidence="4 6" id="KW-0472">Membrane</keyword>
<keyword evidence="2 6" id="KW-0812">Transmembrane</keyword>
<organism evidence="8 9">
    <name type="scientific">Pythium oligandrum</name>
    <name type="common">Mycoparasitic fungus</name>
    <dbReference type="NCBI Taxonomy" id="41045"/>
    <lineage>
        <taxon>Eukaryota</taxon>
        <taxon>Sar</taxon>
        <taxon>Stramenopiles</taxon>
        <taxon>Oomycota</taxon>
        <taxon>Peronosporomycetes</taxon>
        <taxon>Pythiales</taxon>
        <taxon>Pythiaceae</taxon>
        <taxon>Pythium</taxon>
    </lineage>
</organism>
<feature type="transmembrane region" description="Helical" evidence="6">
    <location>
        <begin position="260"/>
        <end position="283"/>
    </location>
</feature>
<feature type="transmembrane region" description="Helical" evidence="6">
    <location>
        <begin position="526"/>
        <end position="547"/>
    </location>
</feature>
<feature type="signal peptide" evidence="7">
    <location>
        <begin position="1"/>
        <end position="26"/>
    </location>
</feature>
<evidence type="ECO:0000313" key="9">
    <source>
        <dbReference type="Proteomes" id="UP000794436"/>
    </source>
</evidence>
<evidence type="ECO:0008006" key="10">
    <source>
        <dbReference type="Google" id="ProtNLM"/>
    </source>
</evidence>
<sequence length="587" mass="63402">MASRSSPSRFLRVLLVVTLLATLVVAQEEECNGQGKRHGNHCHCNKGYTSKGLECVAVGGGATCPAGGITWEVSSAYYFEKGSYSLELMDNSENMATFVLPMENVTEMDDEALEDSVLMASTLLEDVTLARKVVKSKQEMAPTTKLLYVIQRNNAEELEKLKAECEATAGNTWHIDHCDGPDGHGRRRRLADSKMTVNLTVVDTGFYALHMQHNAYKEFGLQILNAKNQPVKVALSKESEDEDSEEKSSSSGSKKVSGAVWGKTMAAVTVVCLLSVVGILLLSIRSAMLNRLMDAFIALSSGALFGAAFIHILPEAIEFSSEYGQMDLKLAMYFTVGFVVAMIVEMLLEVAIGQVDGGDHHDHHNHHLPLSGRSSALKLMSPQAASQSAPVTTDGVSNSPAFVDMENAADGKSSIVAAPQSFWSLTVDWSKIKPMAYIILLGDLFHNFVDGVLIATAFLACDDALGISVTVSAILHELPQEFADFIILVDSGFTPFQAVVFNFVSALSCYLGAIIILGSIQVTKQTMGVLLGIGAGTLVYIAATDLLPRVLRVKTFTDFFVRIILFGVGIGILVLTTLHHVHCEAEL</sequence>
<proteinExistence type="predicted"/>
<gene>
    <name evidence="8" type="ORF">Poli38472_006672</name>
</gene>
<evidence type="ECO:0000256" key="6">
    <source>
        <dbReference type="SAM" id="Phobius"/>
    </source>
</evidence>
<dbReference type="Proteomes" id="UP000794436">
    <property type="component" value="Unassembled WGS sequence"/>
</dbReference>
<dbReference type="GO" id="GO:0005385">
    <property type="term" value="F:zinc ion transmembrane transporter activity"/>
    <property type="evidence" value="ECO:0007669"/>
    <property type="project" value="TreeGrafter"/>
</dbReference>
<dbReference type="PANTHER" id="PTHR16950">
    <property type="entry name" value="ZINC TRANSPORTER SLC39A7 HISTIDINE-RICH MEMBRANE PROTEIN KE4"/>
    <property type="match status" value="1"/>
</dbReference>
<dbReference type="EMBL" id="SPLM01000145">
    <property type="protein sequence ID" value="TMW56662.1"/>
    <property type="molecule type" value="Genomic_DNA"/>
</dbReference>
<evidence type="ECO:0000256" key="4">
    <source>
        <dbReference type="ARBA" id="ARBA00023136"/>
    </source>
</evidence>
<keyword evidence="3 6" id="KW-1133">Transmembrane helix</keyword>
<keyword evidence="9" id="KW-1185">Reference proteome</keyword>
<feature type="transmembrane region" description="Helical" evidence="6">
    <location>
        <begin position="333"/>
        <end position="352"/>
    </location>
</feature>
<comment type="subcellular location">
    <subcellularLocation>
        <location evidence="1">Membrane</location>
        <topology evidence="1">Multi-pass membrane protein</topology>
    </subcellularLocation>
</comment>
<dbReference type="AlphaFoldDB" id="A0A8K1C518"/>
<feature type="transmembrane region" description="Helical" evidence="6">
    <location>
        <begin position="295"/>
        <end position="313"/>
    </location>
</feature>
<dbReference type="OrthoDB" id="46759at2759"/>
<reference evidence="8" key="1">
    <citation type="submission" date="2019-03" db="EMBL/GenBank/DDBJ databases">
        <title>Long read genome sequence of the mycoparasitic Pythium oligandrum ATCC 38472 isolated from sugarbeet rhizosphere.</title>
        <authorList>
            <person name="Gaulin E."/>
        </authorList>
    </citation>
    <scope>NUCLEOTIDE SEQUENCE</scope>
    <source>
        <strain evidence="8">ATCC 38472_TT</strain>
    </source>
</reference>
<name>A0A8K1C518_PYTOL</name>
<feature type="transmembrane region" description="Helical" evidence="6">
    <location>
        <begin position="499"/>
        <end position="520"/>
    </location>
</feature>
<dbReference type="PANTHER" id="PTHR16950:SF16">
    <property type="entry name" value="ZINC TRANSPORTER ZIP13"/>
    <property type="match status" value="1"/>
</dbReference>
<feature type="chain" id="PRO_5035479168" description="Zinc transporter" evidence="7">
    <location>
        <begin position="27"/>
        <end position="587"/>
    </location>
</feature>
<evidence type="ECO:0000256" key="2">
    <source>
        <dbReference type="ARBA" id="ARBA00022692"/>
    </source>
</evidence>
<dbReference type="GO" id="GO:0006882">
    <property type="term" value="P:intracellular zinc ion homeostasis"/>
    <property type="evidence" value="ECO:0007669"/>
    <property type="project" value="TreeGrafter"/>
</dbReference>
<evidence type="ECO:0000256" key="1">
    <source>
        <dbReference type="ARBA" id="ARBA00004141"/>
    </source>
</evidence>
<evidence type="ECO:0000256" key="5">
    <source>
        <dbReference type="SAM" id="MobiDB-lite"/>
    </source>
</evidence>
<dbReference type="Pfam" id="PF02535">
    <property type="entry name" value="Zip"/>
    <property type="match status" value="1"/>
</dbReference>
<evidence type="ECO:0000256" key="7">
    <source>
        <dbReference type="SAM" id="SignalP"/>
    </source>
</evidence>
<protein>
    <recommendedName>
        <fullName evidence="10">Zinc transporter</fullName>
    </recommendedName>
</protein>
<feature type="region of interest" description="Disordered" evidence="5">
    <location>
        <begin position="234"/>
        <end position="256"/>
    </location>
</feature>
<accession>A0A8K1C518</accession>